<reference evidence="1" key="1">
    <citation type="submission" date="2018-05" db="EMBL/GenBank/DDBJ databases">
        <authorList>
            <person name="Lanie J.A."/>
            <person name="Ng W.-L."/>
            <person name="Kazmierczak K.M."/>
            <person name="Andrzejewski T.M."/>
            <person name="Davidsen T.M."/>
            <person name="Wayne K.J."/>
            <person name="Tettelin H."/>
            <person name="Glass J.I."/>
            <person name="Rusch D."/>
            <person name="Podicherti R."/>
            <person name="Tsui H.-C.T."/>
            <person name="Winkler M.E."/>
        </authorList>
    </citation>
    <scope>NUCLEOTIDE SEQUENCE</scope>
</reference>
<name>A0A383AVZ7_9ZZZZ</name>
<protein>
    <submittedName>
        <fullName evidence="1">Uncharacterized protein</fullName>
    </submittedName>
</protein>
<dbReference type="AlphaFoldDB" id="A0A383AVZ7"/>
<accession>A0A383AVZ7</accession>
<feature type="non-terminal residue" evidence="1">
    <location>
        <position position="110"/>
    </location>
</feature>
<proteinExistence type="predicted"/>
<sequence length="110" mass="12554">MRQQMIKPITIFLLLMPLLSMAADKNEPSAIDKKATALETQLNKSLDTSPDGAKVMIELVDLYYNEGRVFGLVRVAERFVKAQSRHDQHRQVMLKLLDGLEVMGRRDELI</sequence>
<gene>
    <name evidence="1" type="ORF">METZ01_LOCUS464871</name>
</gene>
<organism evidence="1">
    <name type="scientific">marine metagenome</name>
    <dbReference type="NCBI Taxonomy" id="408172"/>
    <lineage>
        <taxon>unclassified sequences</taxon>
        <taxon>metagenomes</taxon>
        <taxon>ecological metagenomes</taxon>
    </lineage>
</organism>
<evidence type="ECO:0000313" key="1">
    <source>
        <dbReference type="EMBL" id="SVE12017.1"/>
    </source>
</evidence>
<dbReference type="EMBL" id="UINC01195444">
    <property type="protein sequence ID" value="SVE12017.1"/>
    <property type="molecule type" value="Genomic_DNA"/>
</dbReference>